<comment type="similarity">
    <text evidence="1">Belongs to the ParA family.</text>
</comment>
<name>U1MU34_9MICO</name>
<dbReference type="CDD" id="cd02042">
    <property type="entry name" value="ParAB_family"/>
    <property type="match status" value="1"/>
</dbReference>
<dbReference type="Pfam" id="PF13614">
    <property type="entry name" value="AAA_31"/>
    <property type="match status" value="1"/>
</dbReference>
<dbReference type="AlphaFoldDB" id="U1MU34"/>
<dbReference type="FunFam" id="3.40.50.300:FF:000285">
    <property type="entry name" value="Sporulation initiation inhibitor Soj"/>
    <property type="match status" value="1"/>
</dbReference>
<accession>U1MU34</accession>
<sequence>MTTGKFDTTPIARELAAMARRRQALSSVELPLPARTRIFTVVNQKGGVGKTTSAVNLAAALAVAGARVLVIDLDPQGNASTALGIDHHADVTSTYDVLIDGEPLESAVSTSPQSDRLRVVPSTIHLAGADLELAGMERREHRLREALDAYLSAAPQPPHYVFIDCPPSLGLLTINAFTAATEVLLPIQCEYYALEGVSQLLDTIGRIQAHLNPKLELSTVLLTMFDGRTLLSRQVVDEVRAHFAEQTLDAVIPRSVRVSEAPGYGQTVIAYDPNSPGALSYREAAAEIARRGAA</sequence>
<comment type="function">
    <text evidence="2">May play a role in septum formation.</text>
</comment>
<evidence type="ECO:0000259" key="3">
    <source>
        <dbReference type="Pfam" id="PF13614"/>
    </source>
</evidence>
<dbReference type="Gene3D" id="3.40.50.300">
    <property type="entry name" value="P-loop containing nucleotide triphosphate hydrolases"/>
    <property type="match status" value="1"/>
</dbReference>
<comment type="caution">
    <text evidence="4">The sequence shown here is derived from an EMBL/GenBank/DDBJ whole genome shotgun (WGS) entry which is preliminary data.</text>
</comment>
<proteinExistence type="inferred from homology"/>
<organism evidence="4 5">
    <name type="scientific">Agrococcus pavilionensis RW1</name>
    <dbReference type="NCBI Taxonomy" id="1330458"/>
    <lineage>
        <taxon>Bacteria</taxon>
        <taxon>Bacillati</taxon>
        <taxon>Actinomycetota</taxon>
        <taxon>Actinomycetes</taxon>
        <taxon>Micrococcales</taxon>
        <taxon>Microbacteriaceae</taxon>
        <taxon>Agrococcus</taxon>
    </lineage>
</organism>
<dbReference type="Proteomes" id="UP000016462">
    <property type="component" value="Unassembled WGS sequence"/>
</dbReference>
<evidence type="ECO:0000313" key="5">
    <source>
        <dbReference type="Proteomes" id="UP000016462"/>
    </source>
</evidence>
<evidence type="ECO:0000313" key="4">
    <source>
        <dbReference type="EMBL" id="ERG64170.1"/>
    </source>
</evidence>
<dbReference type="InterPro" id="IPR050678">
    <property type="entry name" value="DNA_Partitioning_ATPase"/>
</dbReference>
<dbReference type="InterPro" id="IPR027417">
    <property type="entry name" value="P-loop_NTPase"/>
</dbReference>
<gene>
    <name evidence="4" type="ORF">L332_06845</name>
</gene>
<dbReference type="PANTHER" id="PTHR13696:SF52">
    <property type="entry name" value="PARA FAMILY PROTEIN CT_582"/>
    <property type="match status" value="1"/>
</dbReference>
<dbReference type="InterPro" id="IPR025669">
    <property type="entry name" value="AAA_dom"/>
</dbReference>
<evidence type="ECO:0000256" key="2">
    <source>
        <dbReference type="ARBA" id="ARBA00059092"/>
    </source>
</evidence>
<keyword evidence="5" id="KW-1185">Reference proteome</keyword>
<protein>
    <recommendedName>
        <fullName evidence="3">AAA domain-containing protein</fullName>
    </recommendedName>
</protein>
<feature type="domain" description="AAA" evidence="3">
    <location>
        <begin position="37"/>
        <end position="216"/>
    </location>
</feature>
<dbReference type="PANTHER" id="PTHR13696">
    <property type="entry name" value="P-LOOP CONTAINING NUCLEOSIDE TRIPHOSPHATE HYDROLASE"/>
    <property type="match status" value="1"/>
</dbReference>
<dbReference type="EMBL" id="ASHR01000025">
    <property type="protein sequence ID" value="ERG64170.1"/>
    <property type="molecule type" value="Genomic_DNA"/>
</dbReference>
<dbReference type="SUPFAM" id="SSF52540">
    <property type="entry name" value="P-loop containing nucleoside triphosphate hydrolases"/>
    <property type="match status" value="1"/>
</dbReference>
<reference evidence="4 5" key="1">
    <citation type="journal article" date="2013" name="Genome Announc.">
        <title>First draft genome sequence from a member of the genus agrococcus, isolated from modern microbialites.</title>
        <authorList>
            <person name="White R.A.III."/>
            <person name="Grassa C.J."/>
            <person name="Suttle C.A."/>
        </authorList>
    </citation>
    <scope>NUCLEOTIDE SEQUENCE [LARGE SCALE GENOMIC DNA]</scope>
    <source>
        <strain evidence="4 5">RW1</strain>
    </source>
</reference>
<evidence type="ECO:0000256" key="1">
    <source>
        <dbReference type="ARBA" id="ARBA00006976"/>
    </source>
</evidence>